<dbReference type="PROSITE" id="PS00477">
    <property type="entry name" value="ALPHA_2_MACROGLOBULIN"/>
    <property type="match status" value="1"/>
</dbReference>
<evidence type="ECO:0000259" key="11">
    <source>
        <dbReference type="PROSITE" id="PS50268"/>
    </source>
</evidence>
<keyword evidence="13" id="KW-1185">Reference proteome</keyword>
<dbReference type="PROSITE" id="PS50268">
    <property type="entry name" value="CADHERIN_2"/>
    <property type="match status" value="1"/>
</dbReference>
<dbReference type="SUPFAM" id="SSF48239">
    <property type="entry name" value="Terpenoid cyclases/Protein prenyltransferases"/>
    <property type="match status" value="1"/>
</dbReference>
<dbReference type="Pfam" id="PF17791">
    <property type="entry name" value="MG3"/>
    <property type="match status" value="1"/>
</dbReference>
<dbReference type="SMART" id="SM01360">
    <property type="entry name" value="A2M"/>
    <property type="match status" value="1"/>
</dbReference>
<dbReference type="InterPro" id="IPR040839">
    <property type="entry name" value="MG4"/>
</dbReference>
<comment type="subunit">
    <text evidence="9">Heterodimer of a TEP1-N chain and an TEP1-C chain non-covalently linked. Forms a complex composed of TEP1-N and TEP1-C heterodimer, LRIM1 and APL1C; the interaction stabilizes TEP1-N and TEP1-C heterodimer, prevents its binding to tissues while circulating in the hemolymph and protects the thioester bond from hydrolysis. Mature TEP1 and to a lesser extent full-length TEP1 interact with SPCLIP1; the interaction is induced by microbial infection.</text>
</comment>
<dbReference type="PANTHER" id="PTHR11412:SF136">
    <property type="entry name" value="CD109 ANTIGEN"/>
    <property type="match status" value="1"/>
</dbReference>
<dbReference type="SMART" id="SM01359">
    <property type="entry name" value="A2M_N_2"/>
    <property type="match status" value="1"/>
</dbReference>
<name>A0A6I8T5H7_AEDAE</name>
<dbReference type="Gene3D" id="1.50.10.20">
    <property type="match status" value="1"/>
</dbReference>
<reference evidence="12" key="2">
    <citation type="submission" date="2020-05" db="UniProtKB">
        <authorList>
            <consortium name="EnsemblMetazoa"/>
        </authorList>
    </citation>
    <scope>IDENTIFICATION</scope>
    <source>
        <strain evidence="12">LVP_AGWG</strain>
    </source>
</reference>
<dbReference type="GO" id="GO:0002376">
    <property type="term" value="P:immune system process"/>
    <property type="evidence" value="ECO:0007669"/>
    <property type="project" value="UniProtKB-KW"/>
</dbReference>
<evidence type="ECO:0000256" key="7">
    <source>
        <dbReference type="ARBA" id="ARBA00023180"/>
    </source>
</evidence>
<dbReference type="InParanoid" id="A0A6I8T5H7"/>
<dbReference type="SUPFAM" id="SSF49410">
    <property type="entry name" value="Alpha-macroglobulin receptor domain"/>
    <property type="match status" value="1"/>
</dbReference>
<dbReference type="GO" id="GO:0016020">
    <property type="term" value="C:membrane"/>
    <property type="evidence" value="ECO:0007669"/>
    <property type="project" value="InterPro"/>
</dbReference>
<organism evidence="12 13">
    <name type="scientific">Aedes aegypti</name>
    <name type="common">Yellowfever mosquito</name>
    <name type="synonym">Culex aegypti</name>
    <dbReference type="NCBI Taxonomy" id="7159"/>
    <lineage>
        <taxon>Eukaryota</taxon>
        <taxon>Metazoa</taxon>
        <taxon>Ecdysozoa</taxon>
        <taxon>Arthropoda</taxon>
        <taxon>Hexapoda</taxon>
        <taxon>Insecta</taxon>
        <taxon>Pterygota</taxon>
        <taxon>Neoptera</taxon>
        <taxon>Endopterygota</taxon>
        <taxon>Diptera</taxon>
        <taxon>Nematocera</taxon>
        <taxon>Culicoidea</taxon>
        <taxon>Culicidae</taxon>
        <taxon>Culicinae</taxon>
        <taxon>Aedini</taxon>
        <taxon>Aedes</taxon>
        <taxon>Stegomyia</taxon>
    </lineage>
</organism>
<dbReference type="InterPro" id="IPR009048">
    <property type="entry name" value="A-macroglobulin_rcpt-bd"/>
</dbReference>
<dbReference type="InterPro" id="IPR011626">
    <property type="entry name" value="Alpha-macroglobulin_TED"/>
</dbReference>
<dbReference type="EnsemblMetazoa" id="AAEL001794-RB">
    <property type="protein sequence ID" value="AAEL001794-PB"/>
    <property type="gene ID" value="AAEL001794"/>
</dbReference>
<dbReference type="Pfam" id="PF21412">
    <property type="entry name" value="TEP1_CUB2"/>
    <property type="match status" value="1"/>
</dbReference>
<dbReference type="InterPro" id="IPR019742">
    <property type="entry name" value="MacrogloblnA2_CS"/>
</dbReference>
<dbReference type="Pfam" id="PF17789">
    <property type="entry name" value="MG4"/>
    <property type="match status" value="1"/>
</dbReference>
<keyword evidence="6" id="KW-1015">Disulfide bond</keyword>
<protein>
    <recommendedName>
        <fullName evidence="10">TEP1-F</fullName>
    </recommendedName>
</protein>
<comment type="subcellular location">
    <subcellularLocation>
        <location evidence="1">Secreted</location>
    </subcellularLocation>
</comment>
<dbReference type="InterPro" id="IPR008930">
    <property type="entry name" value="Terpenoid_cyclase/PrenylTrfase"/>
</dbReference>
<evidence type="ECO:0000313" key="13">
    <source>
        <dbReference type="Proteomes" id="UP000008820"/>
    </source>
</evidence>
<dbReference type="GO" id="GO:0004866">
    <property type="term" value="F:endopeptidase inhibitor activity"/>
    <property type="evidence" value="ECO:0007669"/>
    <property type="project" value="InterPro"/>
</dbReference>
<evidence type="ECO:0000256" key="8">
    <source>
        <dbReference type="ARBA" id="ARBA00057615"/>
    </source>
</evidence>
<dbReference type="InterPro" id="IPR036595">
    <property type="entry name" value="A-macroglobulin_rcpt-bd_sf"/>
</dbReference>
<dbReference type="InterPro" id="IPR041555">
    <property type="entry name" value="MG3"/>
</dbReference>
<dbReference type="SMART" id="SM01361">
    <property type="entry name" value="A2M_recep"/>
    <property type="match status" value="1"/>
</dbReference>
<reference evidence="12 13" key="1">
    <citation type="submission" date="2017-06" db="EMBL/GenBank/DDBJ databases">
        <title>Aedes aegypti genome working group (AGWG) sequencing and assembly.</title>
        <authorList>
            <consortium name="Aedes aegypti Genome Working Group (AGWG)"/>
            <person name="Matthews B.J."/>
        </authorList>
    </citation>
    <scope>NUCLEOTIDE SEQUENCE [LARGE SCALE GENOMIC DNA]</scope>
    <source>
        <strain evidence="12 13">LVP_AGWG</strain>
    </source>
</reference>
<dbReference type="Gene3D" id="2.60.40.10">
    <property type="entry name" value="Immunoglobulins"/>
    <property type="match status" value="2"/>
</dbReference>
<dbReference type="GO" id="GO:0005615">
    <property type="term" value="C:extracellular space"/>
    <property type="evidence" value="ECO:0007669"/>
    <property type="project" value="InterPro"/>
</dbReference>
<dbReference type="Gene3D" id="2.60.40.2950">
    <property type="match status" value="1"/>
</dbReference>
<dbReference type="SMART" id="SM01419">
    <property type="entry name" value="Thiol-ester_cl"/>
    <property type="match status" value="1"/>
</dbReference>
<keyword evidence="3" id="KW-0732">Signal</keyword>
<dbReference type="Pfam" id="PF01835">
    <property type="entry name" value="MG2"/>
    <property type="match status" value="1"/>
</dbReference>
<dbReference type="FunFam" id="2.60.40.1930:FF:000001">
    <property type="entry name" value="CD109 isoform 3"/>
    <property type="match status" value="1"/>
</dbReference>
<accession>A0A6I8T5H7</accession>
<evidence type="ECO:0000256" key="4">
    <source>
        <dbReference type="ARBA" id="ARBA00022859"/>
    </source>
</evidence>
<dbReference type="InterPro" id="IPR011625">
    <property type="entry name" value="A2M_N_BRD"/>
</dbReference>
<evidence type="ECO:0000256" key="10">
    <source>
        <dbReference type="ARBA" id="ARBA00078071"/>
    </source>
</evidence>
<dbReference type="InterPro" id="IPR001599">
    <property type="entry name" value="Macroglobln_a2"/>
</dbReference>
<proteinExistence type="predicted"/>
<evidence type="ECO:0000256" key="6">
    <source>
        <dbReference type="ARBA" id="ARBA00023157"/>
    </source>
</evidence>
<keyword evidence="7" id="KW-0325">Glycoprotein</keyword>
<gene>
    <name evidence="12" type="primary">5572428</name>
</gene>
<keyword evidence="2" id="KW-0964">Secreted</keyword>
<dbReference type="Proteomes" id="UP000008820">
    <property type="component" value="Chromosome 2"/>
</dbReference>
<dbReference type="OrthoDB" id="7762461at2759"/>
<evidence type="ECO:0000256" key="5">
    <source>
        <dbReference type="ARBA" id="ARBA00022966"/>
    </source>
</evidence>
<evidence type="ECO:0000256" key="1">
    <source>
        <dbReference type="ARBA" id="ARBA00004613"/>
    </source>
</evidence>
<dbReference type="Gene3D" id="2.20.130.20">
    <property type="match status" value="1"/>
</dbReference>
<evidence type="ECO:0000256" key="3">
    <source>
        <dbReference type="ARBA" id="ARBA00022729"/>
    </source>
</evidence>
<dbReference type="InterPro" id="IPR002126">
    <property type="entry name" value="Cadherin-like_dom"/>
</dbReference>
<dbReference type="InterPro" id="IPR049135">
    <property type="entry name" value="TEP1_CUB2"/>
</dbReference>
<dbReference type="InterPro" id="IPR041813">
    <property type="entry name" value="A2M_TED"/>
</dbReference>
<dbReference type="GO" id="GO:0007156">
    <property type="term" value="P:homophilic cell adhesion via plasma membrane adhesion molecules"/>
    <property type="evidence" value="ECO:0007669"/>
    <property type="project" value="InterPro"/>
</dbReference>
<dbReference type="PANTHER" id="PTHR11412">
    <property type="entry name" value="MACROGLOBULIN / COMPLEMENT"/>
    <property type="match status" value="1"/>
</dbReference>
<dbReference type="Pfam" id="PF07677">
    <property type="entry name" value="A2M_recep"/>
    <property type="match status" value="1"/>
</dbReference>
<dbReference type="Pfam" id="PF07678">
    <property type="entry name" value="TED_complement"/>
    <property type="match status" value="1"/>
</dbReference>
<sequence>MGMEKRSRTVPARRRRRWSIQANMWILPLLICCGMLIERVQSQGFSVIGPKTIRPYSTYSVAFSNSVNKNVHLNVILEDQNNPSEFSLKKLAVVNRRTVKKIDFDIGNITSSEYQLLVQSADRTFSFDQRVELLYEPKTMSVFIQTDKPVYTPGDLLRFRVIVVDADTRPVTSIKTVNIAIDDSAENSIRKWPYAKLLNGVFESQVQLASSPVLGTWSITVKASDDIIVTKQIEVKEYVLPKFFVKVYPSEVLLVQNEKVSLTLEAYYTFKEPVDGNYKVELFLDHTKRKPDFIKSDRITGKTSLEFQLKNEVDIDGDEQYTDVTVKVEVVETFSNRTVSITEKIPIYRQPYAVTLLPSAPSFRPGVPFDVKIFVKDQLGHPPPEENTASIDLTVEFHLPTDSDTKSLTVDLDEKGTGQFILLPHPNAQELKVTATYDSQEYEVIHDPIHGFSSQSKQYIKVTLNPKYYNNIKVDKDIVLDISCTETMTHFSYIVVTKGNIVEASNVPVAKKKKHSLRLKMTSKMSPESRLLVYYTNREYLIFDDIELKFDSFNNDFKFDLNDDEYFPGQSVYIDVYASKDSYVAFSGIDESVLLVGKERHDFNKGDVLKELALYGATNDAEFDLFHKYGLFLKSTATVDTPVTRSQNARFGTLLGRTKQAIEIRTQFLESWLWKSFSMDGRNNFKAIEDSVPDTITTYHVSGFALSPTLGLGVIQQPVSFTVRKKFYLVANLPYSIKRGEVALIQVTVFNFLGSSVTTDVTLFNKRDEIEFVEKASTNNTHRTKAVIAPNNNGKPVSFMVKAKKLGQIAIKFQAENLLETDALEHMLRVTPESHRYEKNVARFIQLPTHSKVPFDVKLDIPKNIDEGSAQIKFTLDPDILGTTISNLDGLIRKPSGCGEQNMLHFVPNIVVLDYLNETNTAAEDVRTKAINFLSSGYQNQLRYKRSDGAFSVWGQSHAGSTFLTAFVAKSFKIAAKYIQVDKSIVDAAFDWLAKQQQSDGRFPEVGQVIHADMQGGLRNNGFALTAYVLIAFAENEEVYRKYRSQLIKTTSYIANNLDNMENPYDLSLSTYALMLANHGKRTEFLDKLVEISIFDSNQTERYWDSKPVDIEVAGYALLSYVAAGDLLHATPIMRWLNKQRYGLGGFPGTQDTFVGLKALATFAAKVSSGRNDYRVTIIHEPNRRRTFDVDRHNAFNIQELDIPNNIRKMRVEVVGIGNGYFQVAYQYYQNIQVAKPSFSLTIDQLNTTTEHMQQLDVCVKYIPKEAYQKSNMALVEIFLPSGLVADSDAITDKTGGIRRIERRFSDTSVVIYYDNLGPEDECFRVTAYRRYKIALHLPSYIIVYDYYNSERFAIQQYEGKVLQLCDICEDEDCETLSCENSSK</sequence>
<dbReference type="Gene3D" id="2.60.40.1930">
    <property type="match status" value="2"/>
</dbReference>
<dbReference type="CDD" id="cd02897">
    <property type="entry name" value="A2M_2"/>
    <property type="match status" value="1"/>
</dbReference>
<keyword evidence="4" id="KW-0391">Immunity</keyword>
<dbReference type="InterPro" id="IPR047565">
    <property type="entry name" value="Alpha-macroglob_thiol-ester_cl"/>
</dbReference>
<evidence type="ECO:0000256" key="9">
    <source>
        <dbReference type="ARBA" id="ARBA00063781"/>
    </source>
</evidence>
<feature type="domain" description="Cadherin" evidence="11">
    <location>
        <begin position="94"/>
        <end position="195"/>
    </location>
</feature>
<dbReference type="Gene3D" id="2.60.120.1540">
    <property type="match status" value="1"/>
</dbReference>
<dbReference type="Gene3D" id="2.60.40.1940">
    <property type="match status" value="1"/>
</dbReference>
<dbReference type="Gene3D" id="2.60.40.690">
    <property type="entry name" value="Alpha-macroglobulin, receptor-binding domain"/>
    <property type="match status" value="1"/>
</dbReference>
<dbReference type="GO" id="GO:0005509">
    <property type="term" value="F:calcium ion binding"/>
    <property type="evidence" value="ECO:0007669"/>
    <property type="project" value="UniProtKB-UniRule"/>
</dbReference>
<evidence type="ECO:0000256" key="2">
    <source>
        <dbReference type="ARBA" id="ARBA00022525"/>
    </source>
</evidence>
<dbReference type="InterPro" id="IPR013783">
    <property type="entry name" value="Ig-like_fold"/>
</dbReference>
<keyword evidence="5" id="KW-0882">Thioester bond</keyword>
<evidence type="ECO:0000313" key="12">
    <source>
        <dbReference type="EnsemblMetazoa" id="AAEL001794-PB"/>
    </source>
</evidence>
<comment type="function">
    <text evidence="8">Binds covalently through a thioester bond to the pathogen surface resulting in pathogen clearance.</text>
</comment>
<dbReference type="Pfam" id="PF00207">
    <property type="entry name" value="A2M"/>
    <property type="match status" value="1"/>
</dbReference>
<dbReference type="InterPro" id="IPR050473">
    <property type="entry name" value="A2M/Complement_sys"/>
</dbReference>
<dbReference type="Pfam" id="PF07703">
    <property type="entry name" value="A2M_BRD"/>
    <property type="match status" value="1"/>
</dbReference>
<dbReference type="InterPro" id="IPR002890">
    <property type="entry name" value="MG2"/>
</dbReference>